<sequence>MRNYTTWLVAIALGASVAPVWSSDEMTPSRASGLHEIPDSELGAMRGRYIVGDNRIAWFGVTMVSNWVTSAGQSIQGAVKLGFDLRGAKPEVSFQPSVTITEQTPALAVAAGTGDVDASGLANVGGLVQSVQVAGDGNIARNGMSLQVRDGDVPVAAAHTGSTTVADMTLGGAHARASLEDDGARILLQVAGQGAAEQWIDARSIGQSIQLAGNGQAVGNQLQLELVRQSVPSSQTIHQNLIQAIGMTRAGGI</sequence>
<feature type="signal peptide" evidence="1">
    <location>
        <begin position="1"/>
        <end position="22"/>
    </location>
</feature>
<accession>A0ABU1Y0C5</accession>
<feature type="chain" id="PRO_5045606962" evidence="1">
    <location>
        <begin position="23"/>
        <end position="253"/>
    </location>
</feature>
<keyword evidence="1" id="KW-0732">Signal</keyword>
<gene>
    <name evidence="2" type="ORF">J2W68_003223</name>
</gene>
<comment type="caution">
    <text evidence="2">The sequence shown here is derived from an EMBL/GenBank/DDBJ whole genome shotgun (WGS) entry which is preliminary data.</text>
</comment>
<evidence type="ECO:0000313" key="3">
    <source>
        <dbReference type="Proteomes" id="UP001256588"/>
    </source>
</evidence>
<evidence type="ECO:0000256" key="1">
    <source>
        <dbReference type="SAM" id="SignalP"/>
    </source>
</evidence>
<name>A0ABU1Y0C5_9GAMM</name>
<evidence type="ECO:0000313" key="2">
    <source>
        <dbReference type="EMBL" id="MDR7194475.1"/>
    </source>
</evidence>
<keyword evidence="3" id="KW-1185">Reference proteome</keyword>
<reference evidence="2 3" key="1">
    <citation type="submission" date="2023-07" db="EMBL/GenBank/DDBJ databases">
        <title>Sorghum-associated microbial communities from plants grown in Nebraska, USA.</title>
        <authorList>
            <person name="Schachtman D."/>
        </authorList>
    </citation>
    <scope>NUCLEOTIDE SEQUENCE [LARGE SCALE GENOMIC DNA]</scope>
    <source>
        <strain evidence="2 3">4099</strain>
    </source>
</reference>
<proteinExistence type="predicted"/>
<organism evidence="2 3">
    <name type="scientific">Luteimonas terrae</name>
    <dbReference type="NCBI Taxonomy" id="1530191"/>
    <lineage>
        <taxon>Bacteria</taxon>
        <taxon>Pseudomonadati</taxon>
        <taxon>Pseudomonadota</taxon>
        <taxon>Gammaproteobacteria</taxon>
        <taxon>Lysobacterales</taxon>
        <taxon>Lysobacteraceae</taxon>
        <taxon>Luteimonas</taxon>
    </lineage>
</organism>
<dbReference type="EMBL" id="JAVDWO010000016">
    <property type="protein sequence ID" value="MDR7194475.1"/>
    <property type="molecule type" value="Genomic_DNA"/>
</dbReference>
<dbReference type="Proteomes" id="UP001256588">
    <property type="component" value="Unassembled WGS sequence"/>
</dbReference>
<protein>
    <submittedName>
        <fullName evidence="2">Uncharacterized protein</fullName>
    </submittedName>
</protein>
<dbReference type="RefSeq" id="WP_310237829.1">
    <property type="nucleotide sequence ID" value="NZ_JAVDWO010000016.1"/>
</dbReference>